<organism evidence="1 2">
    <name type="scientific">Pichia angusta</name>
    <name type="common">Yeast</name>
    <name type="synonym">Hansenula polymorpha</name>
    <dbReference type="NCBI Taxonomy" id="870730"/>
    <lineage>
        <taxon>Eukaryota</taxon>
        <taxon>Fungi</taxon>
        <taxon>Dikarya</taxon>
        <taxon>Ascomycota</taxon>
        <taxon>Saccharomycotina</taxon>
        <taxon>Pichiomycetes</taxon>
        <taxon>Pichiales</taxon>
        <taxon>Pichiaceae</taxon>
        <taxon>Ogataea</taxon>
    </lineage>
</organism>
<dbReference type="EMBL" id="JAHLUX010000002">
    <property type="protein sequence ID" value="KAG7820887.1"/>
    <property type="molecule type" value="Genomic_DNA"/>
</dbReference>
<comment type="caution">
    <text evidence="1">The sequence shown here is derived from an EMBL/GenBank/DDBJ whole genome shotgun (WGS) entry which is preliminary data.</text>
</comment>
<evidence type="ECO:0000313" key="1">
    <source>
        <dbReference type="EMBL" id="KAG7820887.1"/>
    </source>
</evidence>
<proteinExistence type="predicted"/>
<dbReference type="AlphaFoldDB" id="A0AAN6I739"/>
<protein>
    <submittedName>
        <fullName evidence="1">Uncharacterized protein</fullName>
    </submittedName>
</protein>
<dbReference type="GeneID" id="66125022"/>
<sequence>MAVTSYPKSWKLSQDNEPLLLAGFQHSAPYATIRKGKFKGLIDSRPLRCRYHSVDRNFCVCGSLPLVSSPLRKCSPSSPENALGQIQNINLRPSSSSSSSSSSGSFPSLTLSYFSKVGRPRQWSYETSHNGKENENSENTTSYAVHEASGPTTITFGKSQTKNVTELLNSFDTDASTAFDGASTGTGKIIKFVSGSDFMFNKKLMTLLHKDKEMKYESLEGNNHSFAPDTHGLSKQPNTYSSISFQTETKEAGLDKLRCRPCGKKNKIFLN</sequence>
<name>A0AAN6I739_PICAN</name>
<accession>A0AAN6I739</accession>
<dbReference type="Proteomes" id="UP001196530">
    <property type="component" value="Unassembled WGS sequence"/>
</dbReference>
<gene>
    <name evidence="1" type="ORF">KL928_000971</name>
</gene>
<dbReference type="RefSeq" id="XP_043061430.1">
    <property type="nucleotide sequence ID" value="XM_043206725.1"/>
</dbReference>
<evidence type="ECO:0000313" key="2">
    <source>
        <dbReference type="Proteomes" id="UP001196530"/>
    </source>
</evidence>
<reference evidence="1" key="1">
    <citation type="journal article" date="2021" name="G3 (Bethesda)">
        <title>Genomic diversity, chromosomal rearrangements, and interspecies hybridization in the ogataea polymorpha species complex.</title>
        <authorList>
            <person name="Hanson S.J."/>
            <person name="Cinneide E.O."/>
            <person name="Salzberg L.I."/>
            <person name="Wolfe K.H."/>
            <person name="McGowan J."/>
            <person name="Fitzpatrick D.A."/>
            <person name="Matlin K."/>
        </authorList>
    </citation>
    <scope>NUCLEOTIDE SEQUENCE</scope>
    <source>
        <strain evidence="1">61-244</strain>
    </source>
</reference>